<feature type="domain" description="HTH merR-type" evidence="2">
    <location>
        <begin position="1"/>
        <end position="67"/>
    </location>
</feature>
<dbReference type="EMBL" id="DXIQ01000003">
    <property type="protein sequence ID" value="HIV37416.1"/>
    <property type="molecule type" value="Genomic_DNA"/>
</dbReference>
<organism evidence="3 4">
    <name type="scientific">Candidatus Blautia stercorigallinarum</name>
    <dbReference type="NCBI Taxonomy" id="2838501"/>
    <lineage>
        <taxon>Bacteria</taxon>
        <taxon>Bacillati</taxon>
        <taxon>Bacillota</taxon>
        <taxon>Clostridia</taxon>
        <taxon>Lachnospirales</taxon>
        <taxon>Lachnospiraceae</taxon>
        <taxon>Blautia</taxon>
    </lineage>
</organism>
<dbReference type="InterPro" id="IPR000551">
    <property type="entry name" value="MerR-type_HTH_dom"/>
</dbReference>
<accession>A0A9D1PB09</accession>
<evidence type="ECO:0000259" key="2">
    <source>
        <dbReference type="PROSITE" id="PS50937"/>
    </source>
</evidence>
<keyword evidence="1" id="KW-0238">DNA-binding</keyword>
<dbReference type="InterPro" id="IPR047057">
    <property type="entry name" value="MerR_fam"/>
</dbReference>
<dbReference type="AlphaFoldDB" id="A0A9D1PB09"/>
<dbReference type="Gene3D" id="1.10.1660.10">
    <property type="match status" value="1"/>
</dbReference>
<proteinExistence type="predicted"/>
<dbReference type="GO" id="GO:0003677">
    <property type="term" value="F:DNA binding"/>
    <property type="evidence" value="ECO:0007669"/>
    <property type="project" value="UniProtKB-KW"/>
</dbReference>
<protein>
    <submittedName>
        <fullName evidence="3">MerR family transcriptional regulator</fullName>
    </submittedName>
</protein>
<name>A0A9D1PB09_9FIRM</name>
<dbReference type="PANTHER" id="PTHR30204">
    <property type="entry name" value="REDOX-CYCLING DRUG-SENSING TRANSCRIPTIONAL ACTIVATOR SOXR"/>
    <property type="match status" value="1"/>
</dbReference>
<evidence type="ECO:0000313" key="4">
    <source>
        <dbReference type="Proteomes" id="UP000886814"/>
    </source>
</evidence>
<dbReference type="Proteomes" id="UP000886814">
    <property type="component" value="Unassembled WGS sequence"/>
</dbReference>
<sequence>MRIGKVSQLYHISIDNLYYYIHYGLLVPPRPRGQYVFDEATCKDLEWILELKDLDFSLREIHILLSLKRVSGFADPQDLLELKEMYQNKRHLCLQEMAHKKEVADRLEKKIAELEIPASSPEEKTGVPLSMLPLLSCPCCGRDLSMKEVEMNHRYIWKGTLSCSCGYQAEIRHGILMTPNKNQNLQDAPDLTRELYKDLPPDLISLFQRSYNHMLKAMKEAGLQNKVICETYINAWFFIHNHLEYLPKNSRYIIIDKYPETLLMYKRLIEKQAPDLEILYLADSSTCFPLKPSCIDLHLDFFAANEHNFYHDTFLHEELFPYLAPKADLIGTYFYFDHAPRSMKQLLSQYPESYYKNFDLEYFHTSLKKAGYELLEEEDCGCTTDSGANLGFGFHVKGEKMHLLPYHGRKCT</sequence>
<evidence type="ECO:0000256" key="1">
    <source>
        <dbReference type="ARBA" id="ARBA00023125"/>
    </source>
</evidence>
<reference evidence="3" key="1">
    <citation type="journal article" date="2021" name="PeerJ">
        <title>Extensive microbial diversity within the chicken gut microbiome revealed by metagenomics and culture.</title>
        <authorList>
            <person name="Gilroy R."/>
            <person name="Ravi A."/>
            <person name="Getino M."/>
            <person name="Pursley I."/>
            <person name="Horton D.L."/>
            <person name="Alikhan N.F."/>
            <person name="Baker D."/>
            <person name="Gharbi K."/>
            <person name="Hall N."/>
            <person name="Watson M."/>
            <person name="Adriaenssens E.M."/>
            <person name="Foster-Nyarko E."/>
            <person name="Jarju S."/>
            <person name="Secka A."/>
            <person name="Antonio M."/>
            <person name="Oren A."/>
            <person name="Chaudhuri R.R."/>
            <person name="La Ragione R."/>
            <person name="Hildebrand F."/>
            <person name="Pallen M.J."/>
        </authorList>
    </citation>
    <scope>NUCLEOTIDE SEQUENCE</scope>
    <source>
        <strain evidence="3">CHK195-9823</strain>
    </source>
</reference>
<gene>
    <name evidence="3" type="ORF">H9747_00205</name>
</gene>
<dbReference type="PROSITE" id="PS50937">
    <property type="entry name" value="HTH_MERR_2"/>
    <property type="match status" value="1"/>
</dbReference>
<dbReference type="PANTHER" id="PTHR30204:SF96">
    <property type="entry name" value="CHROMOSOME-ANCHORING PROTEIN RACA"/>
    <property type="match status" value="1"/>
</dbReference>
<dbReference type="GO" id="GO:0003700">
    <property type="term" value="F:DNA-binding transcription factor activity"/>
    <property type="evidence" value="ECO:0007669"/>
    <property type="project" value="InterPro"/>
</dbReference>
<dbReference type="SMART" id="SM00422">
    <property type="entry name" value="HTH_MERR"/>
    <property type="match status" value="1"/>
</dbReference>
<reference evidence="3" key="2">
    <citation type="submission" date="2021-04" db="EMBL/GenBank/DDBJ databases">
        <authorList>
            <person name="Gilroy R."/>
        </authorList>
    </citation>
    <scope>NUCLEOTIDE SEQUENCE</scope>
    <source>
        <strain evidence="3">CHK195-9823</strain>
    </source>
</reference>
<dbReference type="InterPro" id="IPR009061">
    <property type="entry name" value="DNA-bd_dom_put_sf"/>
</dbReference>
<evidence type="ECO:0000313" key="3">
    <source>
        <dbReference type="EMBL" id="HIV37416.1"/>
    </source>
</evidence>
<dbReference type="Pfam" id="PF13411">
    <property type="entry name" value="MerR_1"/>
    <property type="match status" value="1"/>
</dbReference>
<comment type="caution">
    <text evidence="3">The sequence shown here is derived from an EMBL/GenBank/DDBJ whole genome shotgun (WGS) entry which is preliminary data.</text>
</comment>
<dbReference type="SUPFAM" id="SSF46955">
    <property type="entry name" value="Putative DNA-binding domain"/>
    <property type="match status" value="1"/>
</dbReference>